<dbReference type="AlphaFoldDB" id="A0A964UKD0"/>
<dbReference type="Proteomes" id="UP000598297">
    <property type="component" value="Unassembled WGS sequence"/>
</dbReference>
<gene>
    <name evidence="2" type="ORF">GUY60_05060</name>
</gene>
<dbReference type="OrthoDB" id="9814204at2"/>
<protein>
    <recommendedName>
        <fullName evidence="4">Beta-lactamase-related domain-containing protein</fullName>
    </recommendedName>
</protein>
<keyword evidence="1" id="KW-0732">Signal</keyword>
<proteinExistence type="predicted"/>
<dbReference type="EMBL" id="JAAAHS010000020">
    <property type="protein sequence ID" value="NBE50804.1"/>
    <property type="molecule type" value="Genomic_DNA"/>
</dbReference>
<accession>A0A964UKD0</accession>
<evidence type="ECO:0008006" key="4">
    <source>
        <dbReference type="Google" id="ProtNLM"/>
    </source>
</evidence>
<evidence type="ECO:0000256" key="1">
    <source>
        <dbReference type="SAM" id="SignalP"/>
    </source>
</evidence>
<dbReference type="Gene3D" id="3.40.710.10">
    <property type="entry name" value="DD-peptidase/beta-lactamase superfamily"/>
    <property type="match status" value="1"/>
</dbReference>
<dbReference type="SUPFAM" id="SSF56601">
    <property type="entry name" value="beta-lactamase/transpeptidase-like"/>
    <property type="match status" value="1"/>
</dbReference>
<keyword evidence="3" id="KW-1185">Reference proteome</keyword>
<sequence>MPRPFHARRLRRAAATAAVLAALFAVPPQTMAAPAATAPVPGDPLTGSGAVNRTELTAGQLAGGSAEDTVPDSAFALPAQAAPPTHSFEGTLTLDGLSTAGGFRALKDPNGYGDAAATRHLPPVDIALVQNGSHLVPAKRGLQYTGNQAWNLAVGPGRAWNEDGDGQRTRASLPFALVERNANCVHNGALTFLFDDTSISEVRYQITTETCEYFQFDMWGQVPADYRPGPVDGAENLRDAYASEVGDRLPTKPLSALATDHPDSGVDVAKFGSGITPSALSTFGFYFGGVHYVGNCRTRQGNYPFCGQMLLPSYSTAKSAFAGTAMLRLAQRYGPAVAQEKLSDRIPETAGNTAWSGVTLDHTLDMATGNYTSPGYETDEAGRTMADFFAAEPYADKMRLALSFPRKTSPGSKWVYHTSDTFLAARAMNNYLQDKAGSDADIFDMLRDDVLEPIGVGPDSLVSSRTDNSPGGAPFGGYGMFWTQDSVARFAKFLNNDHGAVNGTQILDPALLAATMQRTPQDRGMTTTGTKPMKYQNGFWGKEFTSADNPAYTNPFYVPFMSGYGGITVAMMPNGATYYYFSDNNEFSWNAAVAEADKLAPMTGAGGAGTPPTS</sequence>
<name>A0A964UKD0_9ACTN</name>
<dbReference type="InterPro" id="IPR012338">
    <property type="entry name" value="Beta-lactam/transpept-like"/>
</dbReference>
<reference evidence="2" key="1">
    <citation type="submission" date="2020-01" db="EMBL/GenBank/DDBJ databases">
        <title>Whole-genome analyses of novel actinobacteria.</title>
        <authorList>
            <person name="Sahin N."/>
        </authorList>
    </citation>
    <scope>NUCLEOTIDE SEQUENCE</scope>
    <source>
        <strain evidence="2">YC537</strain>
    </source>
</reference>
<feature type="signal peptide" evidence="1">
    <location>
        <begin position="1"/>
        <end position="32"/>
    </location>
</feature>
<organism evidence="2 3">
    <name type="scientific">Streptomyces boluensis</name>
    <dbReference type="NCBI Taxonomy" id="1775135"/>
    <lineage>
        <taxon>Bacteria</taxon>
        <taxon>Bacillati</taxon>
        <taxon>Actinomycetota</taxon>
        <taxon>Actinomycetes</taxon>
        <taxon>Kitasatosporales</taxon>
        <taxon>Streptomycetaceae</taxon>
        <taxon>Streptomyces</taxon>
    </lineage>
</organism>
<feature type="chain" id="PRO_5037143826" description="Beta-lactamase-related domain-containing protein" evidence="1">
    <location>
        <begin position="33"/>
        <end position="614"/>
    </location>
</feature>
<dbReference type="RefSeq" id="WP_161694188.1">
    <property type="nucleotide sequence ID" value="NZ_JAAAHS010000020.1"/>
</dbReference>
<evidence type="ECO:0000313" key="2">
    <source>
        <dbReference type="EMBL" id="NBE50804.1"/>
    </source>
</evidence>
<evidence type="ECO:0000313" key="3">
    <source>
        <dbReference type="Proteomes" id="UP000598297"/>
    </source>
</evidence>
<comment type="caution">
    <text evidence="2">The sequence shown here is derived from an EMBL/GenBank/DDBJ whole genome shotgun (WGS) entry which is preliminary data.</text>
</comment>